<evidence type="ECO:0000313" key="5">
    <source>
        <dbReference type="Proteomes" id="UP000030763"/>
    </source>
</evidence>
<feature type="chain" id="PRO_5004674897" evidence="3">
    <location>
        <begin position="25"/>
        <end position="528"/>
    </location>
</feature>
<evidence type="ECO:0000256" key="2">
    <source>
        <dbReference type="SAM" id="MobiDB-lite"/>
    </source>
</evidence>
<evidence type="ECO:0000256" key="3">
    <source>
        <dbReference type="SAM" id="SignalP"/>
    </source>
</evidence>
<keyword evidence="1" id="KW-0175">Coiled coil</keyword>
<feature type="coiled-coil region" evidence="1">
    <location>
        <begin position="340"/>
        <end position="398"/>
    </location>
</feature>
<reference evidence="4" key="1">
    <citation type="submission" date="2013-10" db="EMBL/GenBank/DDBJ databases">
        <title>Genomic analysis of the causative agents of coccidiosis in chickens.</title>
        <authorList>
            <person name="Reid A.J."/>
            <person name="Blake D."/>
            <person name="Billington K."/>
            <person name="Browne H."/>
            <person name="Dunn M."/>
            <person name="Hung S."/>
            <person name="Kawahara F."/>
            <person name="Miranda-Saavedra D."/>
            <person name="Mourier T."/>
            <person name="Nagra H."/>
            <person name="Otto T.D."/>
            <person name="Rawlings N."/>
            <person name="Sanchez A."/>
            <person name="Sanders M."/>
            <person name="Subramaniam C."/>
            <person name="Tay Y."/>
            <person name="Dear P."/>
            <person name="Doerig C."/>
            <person name="Gruber A."/>
            <person name="Parkinson J."/>
            <person name="Shirley M."/>
            <person name="Wan K.L."/>
            <person name="Berriman M."/>
            <person name="Tomley F."/>
            <person name="Pain A."/>
        </authorList>
    </citation>
    <scope>NUCLEOTIDE SEQUENCE [LARGE SCALE GENOMIC DNA]</scope>
    <source>
        <strain evidence="4">Weybridge</strain>
    </source>
</reference>
<dbReference type="GeneID" id="25339027"/>
<feature type="region of interest" description="Disordered" evidence="2">
    <location>
        <begin position="61"/>
        <end position="86"/>
    </location>
</feature>
<feature type="compositionally biased region" description="Basic and acidic residues" evidence="2">
    <location>
        <begin position="140"/>
        <end position="153"/>
    </location>
</feature>
<feature type="compositionally biased region" description="Low complexity" evidence="2">
    <location>
        <begin position="126"/>
        <end position="139"/>
    </location>
</feature>
<feature type="compositionally biased region" description="Pro residues" evidence="2">
    <location>
        <begin position="434"/>
        <end position="443"/>
    </location>
</feature>
<feature type="compositionally biased region" description="Low complexity" evidence="2">
    <location>
        <begin position="61"/>
        <end position="77"/>
    </location>
</feature>
<dbReference type="EMBL" id="HG719634">
    <property type="protein sequence ID" value="CDJ58407.1"/>
    <property type="molecule type" value="Genomic_DNA"/>
</dbReference>
<protein>
    <submittedName>
        <fullName evidence="4">Uncharacterized protein</fullName>
    </submittedName>
</protein>
<feature type="region of interest" description="Disordered" evidence="2">
    <location>
        <begin position="114"/>
        <end position="170"/>
    </location>
</feature>
<organism evidence="4 5">
    <name type="scientific">Eimeria maxima</name>
    <name type="common">Coccidian parasite</name>
    <dbReference type="NCBI Taxonomy" id="5804"/>
    <lineage>
        <taxon>Eukaryota</taxon>
        <taxon>Sar</taxon>
        <taxon>Alveolata</taxon>
        <taxon>Apicomplexa</taxon>
        <taxon>Conoidasida</taxon>
        <taxon>Coccidia</taxon>
        <taxon>Eucoccidiorida</taxon>
        <taxon>Eimeriorina</taxon>
        <taxon>Eimeriidae</taxon>
        <taxon>Eimeria</taxon>
    </lineage>
</organism>
<keyword evidence="5" id="KW-1185">Reference proteome</keyword>
<dbReference type="RefSeq" id="XP_013335053.1">
    <property type="nucleotide sequence ID" value="XM_013479599.1"/>
</dbReference>
<reference evidence="4" key="2">
    <citation type="submission" date="2013-10" db="EMBL/GenBank/DDBJ databases">
        <authorList>
            <person name="Aslett M."/>
        </authorList>
    </citation>
    <scope>NUCLEOTIDE SEQUENCE [LARGE SCALE GENOMIC DNA]</scope>
    <source>
        <strain evidence="4">Weybridge</strain>
    </source>
</reference>
<keyword evidence="3" id="KW-0732">Signal</keyword>
<feature type="compositionally biased region" description="Low complexity" evidence="2">
    <location>
        <begin position="411"/>
        <end position="427"/>
    </location>
</feature>
<feature type="compositionally biased region" description="Low complexity" evidence="2">
    <location>
        <begin position="157"/>
        <end position="166"/>
    </location>
</feature>
<feature type="compositionally biased region" description="Basic and acidic residues" evidence="2">
    <location>
        <begin position="495"/>
        <end position="528"/>
    </location>
</feature>
<name>U6M2D9_EIMMA</name>
<feature type="region of interest" description="Disordered" evidence="2">
    <location>
        <begin position="411"/>
        <end position="528"/>
    </location>
</feature>
<evidence type="ECO:0000313" key="4">
    <source>
        <dbReference type="EMBL" id="CDJ58407.1"/>
    </source>
</evidence>
<feature type="coiled-coil region" evidence="1">
    <location>
        <begin position="240"/>
        <end position="297"/>
    </location>
</feature>
<sequence>MKKGSIVSASTAFWCLSLAAAAAAAQQQQQKNEQQNFGAAFGLGTPNSAASLQVPDPFLNAAAASSSSSSRSSSSSSEGDTPLIPGEEYLRWEHTVSTVFEQTWGRMLVPSTRIPLSSPKKEEEAAAAATAAAAAATGETPRETPETADKDLASARQQQQQQQPQQHADIDQLAKEAGTALEEWVRELLQQQKQQGSMSPSVSVSSARQHAIAAAQVLLQQQQQGVSFSLLQSPFYPPLEKSKAEELEAAEREVQRMQQQKAAAAAAAAGALSSADLKRANGNLLAAANNAEALAETQLSVSSAYLAALRDMRSSIAVPQQQQRPLIAAAASWEETHYKAEKVLQQLQKVQQLLQHGQKQELEQLEKERQQVAQQQQQLEQQMQQQQLQQQIEKQQEQQQQQGEPFSLYPPAAAAAAAATEATYTPTLRHPVRSPSPTPPPRKVSPWGSSFGDDPQGRSPTPPTPLSRTIQSKGEETLLGAWRLQQGEISDEEKETPKKGGEEDEETLLRRHMQETGRPRDLRQIHKQ</sequence>
<evidence type="ECO:0000256" key="1">
    <source>
        <dbReference type="SAM" id="Coils"/>
    </source>
</evidence>
<dbReference type="VEuPathDB" id="ToxoDB:EMWEY_00050410"/>
<feature type="signal peptide" evidence="3">
    <location>
        <begin position="1"/>
        <end position="24"/>
    </location>
</feature>
<proteinExistence type="predicted"/>
<dbReference type="AlphaFoldDB" id="U6M2D9"/>
<accession>U6M2D9</accession>
<gene>
    <name evidence="4" type="ORF">EMWEY_00050410</name>
</gene>
<dbReference type="Proteomes" id="UP000030763">
    <property type="component" value="Unassembled WGS sequence"/>
</dbReference>